<dbReference type="InterPro" id="IPR007492">
    <property type="entry name" value="LytTR_DNA-bd_dom"/>
</dbReference>
<accession>A0ABW1IP63</accession>
<dbReference type="Proteomes" id="UP001596250">
    <property type="component" value="Unassembled WGS sequence"/>
</dbReference>
<name>A0ABW1IP63_9BACL</name>
<keyword evidence="2" id="KW-0238">DNA-binding</keyword>
<dbReference type="RefSeq" id="WP_379894166.1">
    <property type="nucleotide sequence ID" value="NZ_CBCSCT010000068.1"/>
</dbReference>
<protein>
    <submittedName>
        <fullName evidence="2">LytTR family transcriptional regulator DNA-binding domain-containing protein</fullName>
    </submittedName>
</protein>
<evidence type="ECO:0000259" key="1">
    <source>
        <dbReference type="Pfam" id="PF04397"/>
    </source>
</evidence>
<evidence type="ECO:0000313" key="3">
    <source>
        <dbReference type="Proteomes" id="UP001596250"/>
    </source>
</evidence>
<organism evidence="2 3">
    <name type="scientific">Marinicrinis lubricantis</name>
    <dbReference type="NCBI Taxonomy" id="2086470"/>
    <lineage>
        <taxon>Bacteria</taxon>
        <taxon>Bacillati</taxon>
        <taxon>Bacillota</taxon>
        <taxon>Bacilli</taxon>
        <taxon>Bacillales</taxon>
        <taxon>Paenibacillaceae</taxon>
    </lineage>
</organism>
<dbReference type="Pfam" id="PF04397">
    <property type="entry name" value="LytTR"/>
    <property type="match status" value="1"/>
</dbReference>
<dbReference type="EMBL" id="JBHSQV010000138">
    <property type="protein sequence ID" value="MFC5986856.1"/>
    <property type="molecule type" value="Genomic_DNA"/>
</dbReference>
<dbReference type="Gene3D" id="2.40.50.1020">
    <property type="entry name" value="LytTr DNA-binding domain"/>
    <property type="match status" value="1"/>
</dbReference>
<proteinExistence type="predicted"/>
<reference evidence="3" key="1">
    <citation type="journal article" date="2019" name="Int. J. Syst. Evol. Microbiol.">
        <title>The Global Catalogue of Microorganisms (GCM) 10K type strain sequencing project: providing services to taxonomists for standard genome sequencing and annotation.</title>
        <authorList>
            <consortium name="The Broad Institute Genomics Platform"/>
            <consortium name="The Broad Institute Genome Sequencing Center for Infectious Disease"/>
            <person name="Wu L."/>
            <person name="Ma J."/>
        </authorList>
    </citation>
    <scope>NUCLEOTIDE SEQUENCE [LARGE SCALE GENOMIC DNA]</scope>
    <source>
        <strain evidence="3">CCM 8749</strain>
    </source>
</reference>
<sequence length="112" mass="13113">MTNKPEENHVYEHFDVGRDILFFKVGSKGIVCFHGENYHIKKRMTPEQINKLKSRADFLRLHSDCFVNVDKISSIENEKIRFGHRAGEWKQLPISKRKEQLLRNLLSKSSSG</sequence>
<comment type="caution">
    <text evidence="2">The sequence shown here is derived from an EMBL/GenBank/DDBJ whole genome shotgun (WGS) entry which is preliminary data.</text>
</comment>
<feature type="domain" description="HTH LytTR-type" evidence="1">
    <location>
        <begin position="18"/>
        <end position="106"/>
    </location>
</feature>
<dbReference type="GO" id="GO:0003677">
    <property type="term" value="F:DNA binding"/>
    <property type="evidence" value="ECO:0007669"/>
    <property type="project" value="UniProtKB-KW"/>
</dbReference>
<gene>
    <name evidence="2" type="ORF">ACFPXP_10545</name>
</gene>
<evidence type="ECO:0000313" key="2">
    <source>
        <dbReference type="EMBL" id="MFC5986856.1"/>
    </source>
</evidence>
<keyword evidence="3" id="KW-1185">Reference proteome</keyword>